<dbReference type="EMBL" id="JABAIM010000002">
    <property type="protein sequence ID" value="NLR75842.1"/>
    <property type="molecule type" value="Genomic_DNA"/>
</dbReference>
<evidence type="ECO:0000313" key="10">
    <source>
        <dbReference type="Proteomes" id="UP000587991"/>
    </source>
</evidence>
<dbReference type="FunFam" id="3.30.2350.10:FF:000011">
    <property type="entry name" value="tRNA pseudouridine synthase B"/>
    <property type="match status" value="1"/>
</dbReference>
<keyword evidence="4 5" id="KW-0413">Isomerase</keyword>
<dbReference type="InterPro" id="IPR015947">
    <property type="entry name" value="PUA-like_sf"/>
</dbReference>
<dbReference type="SUPFAM" id="SSF55120">
    <property type="entry name" value="Pseudouridine synthase"/>
    <property type="match status" value="1"/>
</dbReference>
<dbReference type="InterPro" id="IPR014780">
    <property type="entry name" value="tRNA_psdUridine_synth_TruB"/>
</dbReference>
<dbReference type="CDD" id="cd21152">
    <property type="entry name" value="PUA_TruB_bacterial"/>
    <property type="match status" value="1"/>
</dbReference>
<dbReference type="EC" id="5.4.99.25" evidence="5"/>
<dbReference type="HAMAP" id="MF_01080">
    <property type="entry name" value="TruB_bact"/>
    <property type="match status" value="1"/>
</dbReference>
<dbReference type="GO" id="GO:1990481">
    <property type="term" value="P:mRNA pseudouridine synthesis"/>
    <property type="evidence" value="ECO:0007669"/>
    <property type="project" value="TreeGrafter"/>
</dbReference>
<feature type="domain" description="tRNA pseudouridine synthase II TruB subfamily 1 C-terminal" evidence="7">
    <location>
        <begin position="242"/>
        <end position="295"/>
    </location>
</feature>
<evidence type="ECO:0000256" key="1">
    <source>
        <dbReference type="ARBA" id="ARBA00000385"/>
    </source>
</evidence>
<dbReference type="Proteomes" id="UP000587991">
    <property type="component" value="Unassembled WGS sequence"/>
</dbReference>
<comment type="catalytic activity">
    <reaction evidence="1 5">
        <text>uridine(55) in tRNA = pseudouridine(55) in tRNA</text>
        <dbReference type="Rhea" id="RHEA:42532"/>
        <dbReference type="Rhea" id="RHEA-COMP:10101"/>
        <dbReference type="Rhea" id="RHEA-COMP:10102"/>
        <dbReference type="ChEBI" id="CHEBI:65314"/>
        <dbReference type="ChEBI" id="CHEBI:65315"/>
        <dbReference type="EC" id="5.4.99.25"/>
    </reaction>
</comment>
<dbReference type="SUPFAM" id="SSF88697">
    <property type="entry name" value="PUA domain-like"/>
    <property type="match status" value="1"/>
</dbReference>
<gene>
    <name evidence="5 9" type="primary">truB</name>
    <name evidence="9" type="ORF">HF682_11780</name>
</gene>
<feature type="domain" description="tRNA pseudouridylate synthase B C-terminal" evidence="8">
    <location>
        <begin position="181"/>
        <end position="238"/>
    </location>
</feature>
<evidence type="ECO:0000259" key="8">
    <source>
        <dbReference type="Pfam" id="PF16198"/>
    </source>
</evidence>
<dbReference type="NCBIfam" id="TIGR00431">
    <property type="entry name" value="TruB"/>
    <property type="match status" value="1"/>
</dbReference>
<dbReference type="CDD" id="cd02573">
    <property type="entry name" value="PseudoU_synth_EcTruB"/>
    <property type="match status" value="1"/>
</dbReference>
<keyword evidence="3 5" id="KW-0819">tRNA processing</keyword>
<name>A0A847SIW9_9NEIS</name>
<proteinExistence type="inferred from homology"/>
<comment type="function">
    <text evidence="5">Responsible for synthesis of pseudouridine from uracil-55 in the psi GC loop of transfer RNAs.</text>
</comment>
<comment type="similarity">
    <text evidence="2 5">Belongs to the pseudouridine synthase TruB family. Type 1 subfamily.</text>
</comment>
<dbReference type="PANTHER" id="PTHR13767">
    <property type="entry name" value="TRNA-PSEUDOURIDINE SYNTHASE"/>
    <property type="match status" value="1"/>
</dbReference>
<feature type="domain" description="Pseudouridine synthase II N-terminal" evidence="6">
    <location>
        <begin position="33"/>
        <end position="180"/>
    </location>
</feature>
<evidence type="ECO:0000259" key="7">
    <source>
        <dbReference type="Pfam" id="PF09157"/>
    </source>
</evidence>
<dbReference type="GO" id="GO:0160148">
    <property type="term" value="F:tRNA pseudouridine(55) synthase activity"/>
    <property type="evidence" value="ECO:0007669"/>
    <property type="project" value="UniProtKB-EC"/>
</dbReference>
<comment type="caution">
    <text evidence="9">The sequence shown here is derived from an EMBL/GenBank/DDBJ whole genome shotgun (WGS) entry which is preliminary data.</text>
</comment>
<dbReference type="AlphaFoldDB" id="A0A847SIW9"/>
<dbReference type="Pfam" id="PF09157">
    <property type="entry name" value="TruB-C_2"/>
    <property type="match status" value="1"/>
</dbReference>
<evidence type="ECO:0000259" key="6">
    <source>
        <dbReference type="Pfam" id="PF01509"/>
    </source>
</evidence>
<dbReference type="RefSeq" id="WP_168877478.1">
    <property type="nucleotide sequence ID" value="NZ_JABAIM010000002.1"/>
</dbReference>
<dbReference type="InterPro" id="IPR020103">
    <property type="entry name" value="PsdUridine_synth_cat_dom_sf"/>
</dbReference>
<dbReference type="Pfam" id="PF01509">
    <property type="entry name" value="TruB_N"/>
    <property type="match status" value="1"/>
</dbReference>
<evidence type="ECO:0000256" key="4">
    <source>
        <dbReference type="ARBA" id="ARBA00023235"/>
    </source>
</evidence>
<sequence>MSKPRRIKRRVDGVLLLDKPEGASSNQVLQKVRWLYQAEKAGHTGVLDPLATGLLPLCFGEATKFAQRWLDADKAYRATVQLGATTTTGDREGEVLQTWPVTVDEAALRAVLPQFLGPQMQVPPLYSALKHQGRPLYEYARAGQEIERAARAIHIYALELQSCSFPQFVLDVRCSKGTYIRTLAEDMGKALGCGAHLAGLRRTETGGFSLDQAVTVEELEAMDPAQRDELLLPVDRLLGDLPQLQLSANDAGRLTHGQAVRHDGQPGQQRVYGPEGRFLGLGEIRLDGMLYPSRMMGGANEPKLSAAE</sequence>
<dbReference type="InterPro" id="IPR036974">
    <property type="entry name" value="PUA_sf"/>
</dbReference>
<dbReference type="InterPro" id="IPR032819">
    <property type="entry name" value="TruB_C"/>
</dbReference>
<protein>
    <recommendedName>
        <fullName evidence="5">tRNA pseudouridine synthase B</fullName>
        <ecNumber evidence="5">5.4.99.25</ecNumber>
    </recommendedName>
    <alternativeName>
        <fullName evidence="5">tRNA pseudouridine(55) synthase</fullName>
        <shortName evidence="5">Psi55 synthase</shortName>
    </alternativeName>
    <alternativeName>
        <fullName evidence="5">tRNA pseudouridylate synthase</fullName>
    </alternativeName>
    <alternativeName>
        <fullName evidence="5">tRNA-uridine isomerase</fullName>
    </alternativeName>
</protein>
<evidence type="ECO:0000256" key="5">
    <source>
        <dbReference type="HAMAP-Rule" id="MF_01080"/>
    </source>
</evidence>
<dbReference type="GO" id="GO:0003723">
    <property type="term" value="F:RNA binding"/>
    <property type="evidence" value="ECO:0007669"/>
    <property type="project" value="InterPro"/>
</dbReference>
<dbReference type="InterPro" id="IPR015240">
    <property type="entry name" value="tRNA_sdUridine_synth_fam1_C"/>
</dbReference>
<feature type="active site" description="Nucleophile" evidence="5">
    <location>
        <position position="48"/>
    </location>
</feature>
<accession>A0A847SIW9</accession>
<dbReference type="InterPro" id="IPR002501">
    <property type="entry name" value="PsdUridine_synth_N"/>
</dbReference>
<dbReference type="Pfam" id="PF16198">
    <property type="entry name" value="TruB_C_2"/>
    <property type="match status" value="1"/>
</dbReference>
<dbReference type="Gene3D" id="3.30.2350.10">
    <property type="entry name" value="Pseudouridine synthase"/>
    <property type="match status" value="1"/>
</dbReference>
<dbReference type="PANTHER" id="PTHR13767:SF2">
    <property type="entry name" value="PSEUDOURIDYLATE SYNTHASE TRUB1"/>
    <property type="match status" value="1"/>
</dbReference>
<evidence type="ECO:0000256" key="2">
    <source>
        <dbReference type="ARBA" id="ARBA00005642"/>
    </source>
</evidence>
<dbReference type="Gene3D" id="2.30.130.10">
    <property type="entry name" value="PUA domain"/>
    <property type="match status" value="1"/>
</dbReference>
<evidence type="ECO:0000256" key="3">
    <source>
        <dbReference type="ARBA" id="ARBA00022694"/>
    </source>
</evidence>
<evidence type="ECO:0000313" key="9">
    <source>
        <dbReference type="EMBL" id="NLR75842.1"/>
    </source>
</evidence>
<reference evidence="9 10" key="1">
    <citation type="submission" date="2020-04" db="EMBL/GenBank/DDBJ databases">
        <title>Draft genome of Leeia sp. IMCC25680.</title>
        <authorList>
            <person name="Song J."/>
            <person name="Cho J.-C."/>
        </authorList>
    </citation>
    <scope>NUCLEOTIDE SEQUENCE [LARGE SCALE GENOMIC DNA]</scope>
    <source>
        <strain evidence="9 10">IMCC25680</strain>
    </source>
</reference>
<organism evidence="9 10">
    <name type="scientific">Leeia aquatica</name>
    <dbReference type="NCBI Taxonomy" id="2725557"/>
    <lineage>
        <taxon>Bacteria</taxon>
        <taxon>Pseudomonadati</taxon>
        <taxon>Pseudomonadota</taxon>
        <taxon>Betaproteobacteria</taxon>
        <taxon>Neisseriales</taxon>
        <taxon>Leeiaceae</taxon>
        <taxon>Leeia</taxon>
    </lineage>
</organism>
<keyword evidence="10" id="KW-1185">Reference proteome</keyword>
<dbReference type="GO" id="GO:0031119">
    <property type="term" value="P:tRNA pseudouridine synthesis"/>
    <property type="evidence" value="ECO:0007669"/>
    <property type="project" value="UniProtKB-UniRule"/>
</dbReference>